<keyword evidence="2" id="KW-0472">Membrane</keyword>
<reference evidence="3 4" key="1">
    <citation type="journal article" date="2016" name="Genome Announc.">
        <title>Complete genome sequence of the hyperthermophilic and piezophilic archaeon Thermococcus barophilus Ch5, capable of growth at the expense of hydrogenogenesis from carbon monoxide and formate.</title>
        <authorList>
            <person name="Oger P."/>
            <person name="Sokolova T.G."/>
            <person name="Kozhevnikova D.A."/>
            <person name="Taranov E.A."/>
            <person name="Vannier P."/>
            <person name="Lee H.S."/>
            <person name="Kwon K.K."/>
            <person name="Kang S.G."/>
            <person name="Lee J.H."/>
            <person name="Bonch-Osmolovskaya E.A."/>
            <person name="Lebedinsky A.V."/>
        </authorList>
    </citation>
    <scope>NUCLEOTIDE SEQUENCE [LARGE SCALE GENOMIC DNA]</scope>
    <source>
        <strain evidence="4">Ch5</strain>
    </source>
</reference>
<accession>A0A0S1XCG6</accession>
<evidence type="ECO:0000256" key="1">
    <source>
        <dbReference type="SAM" id="Coils"/>
    </source>
</evidence>
<keyword evidence="1" id="KW-0175">Coiled coil</keyword>
<sequence length="217" mass="25801">MEEVFKEIEKRIKRLEAEIELAEQRLKLLEETGAAHKYRIWEKRKDYSEYYLILIALWLVVGMMSLYYIKSRYAQRIPFSLTPYVVLVVILISFPLGYLVWKFMHREDIESPLDYLHKREKSARIVLNEFYHPLKEALKKQDKERLRLLADTLLTNLSLAEAIENINEGNPKIMAYALYLYISRDKYPNLKDDIEEAVALLRNKPLKALMMSLLEKS</sequence>
<dbReference type="EMBL" id="CP013050">
    <property type="protein sequence ID" value="ALM75493.1"/>
    <property type="molecule type" value="Genomic_DNA"/>
</dbReference>
<evidence type="ECO:0000313" key="3">
    <source>
        <dbReference type="EMBL" id="ALM75493.1"/>
    </source>
</evidence>
<feature type="transmembrane region" description="Helical" evidence="2">
    <location>
        <begin position="81"/>
        <end position="101"/>
    </location>
</feature>
<proteinExistence type="predicted"/>
<keyword evidence="2" id="KW-1133">Transmembrane helix</keyword>
<protein>
    <submittedName>
        <fullName evidence="3">Uncharacterized protein</fullName>
    </submittedName>
</protein>
<evidence type="ECO:0000256" key="2">
    <source>
        <dbReference type="SAM" id="Phobius"/>
    </source>
</evidence>
<keyword evidence="2" id="KW-0812">Transmembrane</keyword>
<feature type="transmembrane region" description="Helical" evidence="2">
    <location>
        <begin position="50"/>
        <end position="69"/>
    </location>
</feature>
<gene>
    <name evidence="3" type="ORF">TBCH5v1_1580</name>
</gene>
<dbReference type="GeneID" id="26136820"/>
<dbReference type="RefSeq" id="WP_056935026.1">
    <property type="nucleotide sequence ID" value="NZ_CP013050.1"/>
</dbReference>
<feature type="coiled-coil region" evidence="1">
    <location>
        <begin position="5"/>
        <end position="32"/>
    </location>
</feature>
<dbReference type="STRING" id="55802.TBCH5v1_1580"/>
<dbReference type="Proteomes" id="UP000066042">
    <property type="component" value="Chromosome"/>
</dbReference>
<organism evidence="3 4">
    <name type="scientific">Thermococcus barophilus</name>
    <dbReference type="NCBI Taxonomy" id="55802"/>
    <lineage>
        <taxon>Archaea</taxon>
        <taxon>Methanobacteriati</taxon>
        <taxon>Methanobacteriota</taxon>
        <taxon>Thermococci</taxon>
        <taxon>Thermococcales</taxon>
        <taxon>Thermococcaceae</taxon>
        <taxon>Thermococcus</taxon>
    </lineage>
</organism>
<dbReference type="PATRIC" id="fig|55802.8.peg.1560"/>
<dbReference type="AlphaFoldDB" id="A0A0S1XCG6"/>
<evidence type="ECO:0000313" key="4">
    <source>
        <dbReference type="Proteomes" id="UP000066042"/>
    </source>
</evidence>
<name>A0A0S1XCG6_THEBA</name>